<dbReference type="OrthoDB" id="3979508at2759"/>
<reference evidence="3" key="2">
    <citation type="submission" date="2021-01" db="EMBL/GenBank/DDBJ databases">
        <authorList>
            <person name="Schikora-Tamarit M.A."/>
        </authorList>
    </citation>
    <scope>NUCLEOTIDE SEQUENCE</scope>
    <source>
        <strain evidence="3">CBS2887</strain>
    </source>
</reference>
<dbReference type="SUPFAM" id="SSF52218">
    <property type="entry name" value="Flavoproteins"/>
    <property type="match status" value="1"/>
</dbReference>
<dbReference type="GO" id="GO:0003955">
    <property type="term" value="F:NAD(P)H dehydrogenase (quinone) activity"/>
    <property type="evidence" value="ECO:0007669"/>
    <property type="project" value="TreeGrafter"/>
</dbReference>
<dbReference type="InterPro" id="IPR029039">
    <property type="entry name" value="Flavoprotein-like_sf"/>
</dbReference>
<comment type="caution">
    <text evidence="3">The sequence shown here is derived from an EMBL/GenBank/DDBJ whole genome shotgun (WGS) entry which is preliminary data.</text>
</comment>
<dbReference type="InterPro" id="IPR001226">
    <property type="entry name" value="Flavodoxin_CS"/>
</dbReference>
<dbReference type="GO" id="GO:0009055">
    <property type="term" value="F:electron transfer activity"/>
    <property type="evidence" value="ECO:0007669"/>
    <property type="project" value="InterPro"/>
</dbReference>
<dbReference type="InterPro" id="IPR008254">
    <property type="entry name" value="Flavodoxin/NO_synth"/>
</dbReference>
<feature type="domain" description="Flavodoxin-like" evidence="2">
    <location>
        <begin position="33"/>
        <end position="224"/>
    </location>
</feature>
<dbReference type="GO" id="GO:0010181">
    <property type="term" value="F:FMN binding"/>
    <property type="evidence" value="ECO:0007669"/>
    <property type="project" value="InterPro"/>
</dbReference>
<reference evidence="3" key="1">
    <citation type="journal article" date="2021" name="Open Biol.">
        <title>Shared evolutionary footprints suggest mitochondrial oxidative damage underlies multiple complex I losses in fungi.</title>
        <authorList>
            <person name="Schikora-Tamarit M.A."/>
            <person name="Marcet-Houben M."/>
            <person name="Nosek J."/>
            <person name="Gabaldon T."/>
        </authorList>
    </citation>
    <scope>NUCLEOTIDE SEQUENCE</scope>
    <source>
        <strain evidence="3">CBS2887</strain>
    </source>
</reference>
<dbReference type="Gene3D" id="3.40.50.360">
    <property type="match status" value="1"/>
</dbReference>
<dbReference type="PANTHER" id="PTHR30546">
    <property type="entry name" value="FLAVODOXIN-RELATED PROTEIN WRBA-RELATED"/>
    <property type="match status" value="1"/>
</dbReference>
<protein>
    <recommendedName>
        <fullName evidence="2">Flavodoxin-like domain-containing protein</fullName>
    </recommendedName>
</protein>
<dbReference type="AlphaFoldDB" id="A0A9P8PZX9"/>
<organism evidence="3 4">
    <name type="scientific">Wickerhamomyces pijperi</name>
    <name type="common">Yeast</name>
    <name type="synonym">Pichia pijperi</name>
    <dbReference type="NCBI Taxonomy" id="599730"/>
    <lineage>
        <taxon>Eukaryota</taxon>
        <taxon>Fungi</taxon>
        <taxon>Dikarya</taxon>
        <taxon>Ascomycota</taxon>
        <taxon>Saccharomycotina</taxon>
        <taxon>Saccharomycetes</taxon>
        <taxon>Phaffomycetales</taxon>
        <taxon>Wickerhamomycetaceae</taxon>
        <taxon>Wickerhamomyces</taxon>
    </lineage>
</organism>
<accession>A0A9P8PZX9</accession>
<evidence type="ECO:0000259" key="2">
    <source>
        <dbReference type="PROSITE" id="PS50902"/>
    </source>
</evidence>
<dbReference type="PROSITE" id="PS00201">
    <property type="entry name" value="FLAVODOXIN"/>
    <property type="match status" value="1"/>
</dbReference>
<comment type="similarity">
    <text evidence="1">Belongs to the WrbA family.</text>
</comment>
<dbReference type="EMBL" id="JAEUBG010004410">
    <property type="protein sequence ID" value="KAH3681476.1"/>
    <property type="molecule type" value="Genomic_DNA"/>
</dbReference>
<evidence type="ECO:0000313" key="3">
    <source>
        <dbReference type="EMBL" id="KAH3681476.1"/>
    </source>
</evidence>
<evidence type="ECO:0000256" key="1">
    <source>
        <dbReference type="ARBA" id="ARBA00006961"/>
    </source>
</evidence>
<gene>
    <name evidence="3" type="ORF">WICPIJ_007555</name>
</gene>
<dbReference type="Proteomes" id="UP000774326">
    <property type="component" value="Unassembled WGS sequence"/>
</dbReference>
<dbReference type="Pfam" id="PF00258">
    <property type="entry name" value="Flavodoxin_1"/>
    <property type="match status" value="1"/>
</dbReference>
<sequence length="224" mass="23738">MDNSKLSTTQLNSIQVNSTQLNSTQLHTTMVKVAIIYHSQDGHTEAVAKSVHEGASSVQGVEAKLFTVDEVSTSEALHDLSDNYTALIFGTPTLFGSPSADFKKWEELTGGISHTHGWANKLASGFTVSASKSGSKVNTLIDLTIFAAQHGMVWVPLNLSPGNNLSTTDDNVLNANSFFLGVGSQAPADKDASGLNPAELETGKFLGTRVAKLAKVYAPIANEF</sequence>
<name>A0A9P8PZX9_WICPI</name>
<proteinExistence type="inferred from homology"/>
<dbReference type="PROSITE" id="PS50902">
    <property type="entry name" value="FLAVODOXIN_LIKE"/>
    <property type="match status" value="1"/>
</dbReference>
<evidence type="ECO:0000313" key="4">
    <source>
        <dbReference type="Proteomes" id="UP000774326"/>
    </source>
</evidence>
<keyword evidence="4" id="KW-1185">Reference proteome</keyword>
<dbReference type="GO" id="GO:0016020">
    <property type="term" value="C:membrane"/>
    <property type="evidence" value="ECO:0007669"/>
    <property type="project" value="TreeGrafter"/>
</dbReference>
<dbReference type="PANTHER" id="PTHR30546:SF23">
    <property type="entry name" value="FLAVOPROTEIN-LIKE PROTEIN YCP4-RELATED"/>
    <property type="match status" value="1"/>
</dbReference>